<accession>A0ABU0LH74</accession>
<evidence type="ECO:0000313" key="2">
    <source>
        <dbReference type="Proteomes" id="UP001241747"/>
    </source>
</evidence>
<evidence type="ECO:0000313" key="1">
    <source>
        <dbReference type="EMBL" id="MDQ0506430.1"/>
    </source>
</evidence>
<dbReference type="Proteomes" id="UP001241747">
    <property type="component" value="Unassembled WGS sequence"/>
</dbReference>
<dbReference type="InterPro" id="IPR049245">
    <property type="entry name" value="DUF6880"/>
</dbReference>
<organism evidence="1 2">
    <name type="scientific">Xanthobacter agilis</name>
    <dbReference type="NCBI Taxonomy" id="47492"/>
    <lineage>
        <taxon>Bacteria</taxon>
        <taxon>Pseudomonadati</taxon>
        <taxon>Pseudomonadota</taxon>
        <taxon>Alphaproteobacteria</taxon>
        <taxon>Hyphomicrobiales</taxon>
        <taxon>Xanthobacteraceae</taxon>
        <taxon>Xanthobacter</taxon>
    </lineage>
</organism>
<keyword evidence="2" id="KW-1185">Reference proteome</keyword>
<proteinExistence type="predicted"/>
<gene>
    <name evidence="1" type="ORF">QOZ94_003239</name>
</gene>
<dbReference type="EMBL" id="JAUSVY010000007">
    <property type="protein sequence ID" value="MDQ0506430.1"/>
    <property type="molecule type" value="Genomic_DNA"/>
</dbReference>
<dbReference type="Pfam" id="PF21810">
    <property type="entry name" value="DUF6880"/>
    <property type="match status" value="1"/>
</dbReference>
<comment type="caution">
    <text evidence="1">The sequence shown here is derived from an EMBL/GenBank/DDBJ whole genome shotgun (WGS) entry which is preliminary data.</text>
</comment>
<name>A0ABU0LH74_XANAG</name>
<protein>
    <submittedName>
        <fullName evidence="1">ABC-type amino acid transport substrate-binding protein</fullName>
    </submittedName>
</protein>
<dbReference type="RefSeq" id="WP_237346602.1">
    <property type="nucleotide sequence ID" value="NZ_JABWGX010000021.1"/>
</dbReference>
<sequence length="480" mass="52739">MARKPALSIEALTALGAAKLARLVLDEAERSAPFRKLVSAALAGRKGPDAIAGIIDRRLSALEKARGFIDWEKARAFRDDLAATVTVMSNELGEVSPVMAFDRLLRFIATHESVFERIDDSSGRVQDVYDQAITAAGAVTPRLAQPDAAQLPARVMAALGNTSHGYLVEVARAVADHLPQETLRAWDADLGARQSAQEAKAHRNHGSNVSQYREIRQIIAEKLSDLDGLIALEAKKHPNLQDTIGVAARLLEAGRAQEALDWIRRPTSRRIAYLSAENLADGMGPDNDPFWRRTSVEAKILEALGKKVDAQALRWSALETSLDAGILREYIAALPDFEDFATLDRAFAHAFSSRHIYNALAFLVEWPRLDLAARLVIARRSEWEGRQYDMLPKVADAVAAHHPLAATILYRALLDDILARARSKAYPHAARYLAKLEQLAAGAAAEAGTLKAWAHHEDYRAGLEKAHGRKSGFWSLVKSR</sequence>
<reference evidence="1 2" key="1">
    <citation type="submission" date="2023-07" db="EMBL/GenBank/DDBJ databases">
        <title>Genomic Encyclopedia of Type Strains, Phase IV (KMG-IV): sequencing the most valuable type-strain genomes for metagenomic binning, comparative biology and taxonomic classification.</title>
        <authorList>
            <person name="Goeker M."/>
        </authorList>
    </citation>
    <scope>NUCLEOTIDE SEQUENCE [LARGE SCALE GENOMIC DNA]</scope>
    <source>
        <strain evidence="1 2">DSM 3770</strain>
    </source>
</reference>